<protein>
    <submittedName>
        <fullName evidence="2">Helix-turn-helix domain-containing protein</fullName>
    </submittedName>
</protein>
<keyword evidence="3" id="KW-1185">Reference proteome</keyword>
<dbReference type="InterPro" id="IPR010093">
    <property type="entry name" value="SinI_DNA-bd"/>
</dbReference>
<dbReference type="RefSeq" id="WP_252761701.1">
    <property type="nucleotide sequence ID" value="NZ_JAMXLY010000051.1"/>
</dbReference>
<feature type="domain" description="Helix-turn-helix" evidence="1">
    <location>
        <begin position="29"/>
        <end position="79"/>
    </location>
</feature>
<reference evidence="2 3" key="1">
    <citation type="submission" date="2022-06" db="EMBL/GenBank/DDBJ databases">
        <title>A taxonomic note on the genus Prevotella: Description of four novel genera and emended description of the genera Hallella and Xylanibacter.</title>
        <authorList>
            <person name="Hitch T.C.A."/>
        </authorList>
    </citation>
    <scope>NUCLEOTIDE SEQUENCE [LARGE SCALE GENOMIC DNA]</scope>
    <source>
        <strain evidence="2 3">DSM 100619</strain>
    </source>
</reference>
<evidence type="ECO:0000313" key="3">
    <source>
        <dbReference type="Proteomes" id="UP001204015"/>
    </source>
</evidence>
<gene>
    <name evidence="2" type="ORF">NG821_10940</name>
</gene>
<comment type="caution">
    <text evidence="2">The sequence shown here is derived from an EMBL/GenBank/DDBJ whole genome shotgun (WGS) entry which is preliminary data.</text>
</comment>
<dbReference type="Pfam" id="PF12728">
    <property type="entry name" value="HTH_17"/>
    <property type="match status" value="1"/>
</dbReference>
<evidence type="ECO:0000313" key="2">
    <source>
        <dbReference type="EMBL" id="MCO6026346.1"/>
    </source>
</evidence>
<name>A0ABT1BZ37_9BACT</name>
<proteinExistence type="predicted"/>
<dbReference type="NCBIfam" id="TIGR01764">
    <property type="entry name" value="excise"/>
    <property type="match status" value="1"/>
</dbReference>
<dbReference type="Gene3D" id="3.90.105.50">
    <property type="match status" value="1"/>
</dbReference>
<organism evidence="2 3">
    <name type="scientific">Segatella cerevisiae</name>
    <dbReference type="NCBI Taxonomy" id="2053716"/>
    <lineage>
        <taxon>Bacteria</taxon>
        <taxon>Pseudomonadati</taxon>
        <taxon>Bacteroidota</taxon>
        <taxon>Bacteroidia</taxon>
        <taxon>Bacteroidales</taxon>
        <taxon>Prevotellaceae</taxon>
        <taxon>Segatella</taxon>
    </lineage>
</organism>
<sequence>MEENFAIKKFKDFAGMIASRLAINTKDILTSNEAAAYLGISKSCLYKLTMDKEIPYSKPNGKMCYFERKALDRWALQNRCATVAEISDRAHEYCQKGGNL</sequence>
<dbReference type="SUPFAM" id="SSF46955">
    <property type="entry name" value="Putative DNA-binding domain"/>
    <property type="match status" value="1"/>
</dbReference>
<dbReference type="InterPro" id="IPR038148">
    <property type="entry name" value="Tn1545/Tn916_Xis"/>
</dbReference>
<dbReference type="EMBL" id="JAMXLY010000051">
    <property type="protein sequence ID" value="MCO6026346.1"/>
    <property type="molecule type" value="Genomic_DNA"/>
</dbReference>
<evidence type="ECO:0000259" key="1">
    <source>
        <dbReference type="Pfam" id="PF12728"/>
    </source>
</evidence>
<dbReference type="Proteomes" id="UP001204015">
    <property type="component" value="Unassembled WGS sequence"/>
</dbReference>
<dbReference type="InterPro" id="IPR041657">
    <property type="entry name" value="HTH_17"/>
</dbReference>
<accession>A0ABT1BZ37</accession>
<dbReference type="InterPro" id="IPR009061">
    <property type="entry name" value="DNA-bd_dom_put_sf"/>
</dbReference>